<comment type="caution">
    <text evidence="1">The sequence shown here is derived from an EMBL/GenBank/DDBJ whole genome shotgun (WGS) entry which is preliminary data.</text>
</comment>
<dbReference type="EMBL" id="CAJJDO010000169">
    <property type="protein sequence ID" value="CAD8212563.1"/>
    <property type="molecule type" value="Genomic_DNA"/>
</dbReference>
<evidence type="ECO:0000313" key="1">
    <source>
        <dbReference type="EMBL" id="CAD8212563.1"/>
    </source>
</evidence>
<keyword evidence="2" id="KW-1185">Reference proteome</keyword>
<sequence>MSFKSSKIQDRVISSKNDQTIICLKQILQNEWKHHNRMQNKKNGYEL</sequence>
<protein>
    <submittedName>
        <fullName evidence="1">Uncharacterized protein</fullName>
    </submittedName>
</protein>
<dbReference type="Proteomes" id="UP000689195">
    <property type="component" value="Unassembled WGS sequence"/>
</dbReference>
<name>A0A8S1YH23_9CILI</name>
<gene>
    <name evidence="1" type="ORF">PPENT_87.1.T1690032</name>
</gene>
<accession>A0A8S1YH23</accession>
<proteinExistence type="predicted"/>
<organism evidence="1 2">
    <name type="scientific">Paramecium pentaurelia</name>
    <dbReference type="NCBI Taxonomy" id="43138"/>
    <lineage>
        <taxon>Eukaryota</taxon>
        <taxon>Sar</taxon>
        <taxon>Alveolata</taxon>
        <taxon>Ciliophora</taxon>
        <taxon>Intramacronucleata</taxon>
        <taxon>Oligohymenophorea</taxon>
        <taxon>Peniculida</taxon>
        <taxon>Parameciidae</taxon>
        <taxon>Paramecium</taxon>
    </lineage>
</organism>
<evidence type="ECO:0000313" key="2">
    <source>
        <dbReference type="Proteomes" id="UP000689195"/>
    </source>
</evidence>
<reference evidence="1" key="1">
    <citation type="submission" date="2021-01" db="EMBL/GenBank/DDBJ databases">
        <authorList>
            <consortium name="Genoscope - CEA"/>
            <person name="William W."/>
        </authorList>
    </citation>
    <scope>NUCLEOTIDE SEQUENCE</scope>
</reference>
<dbReference type="AlphaFoldDB" id="A0A8S1YH23"/>